<dbReference type="RefSeq" id="WP_167433850.1">
    <property type="nucleotide sequence ID" value="NZ_CP054614.1"/>
</dbReference>
<protein>
    <submittedName>
        <fullName evidence="1">McbB family protein</fullName>
    </submittedName>
</protein>
<reference evidence="2 4" key="2">
    <citation type="submission" date="2020-06" db="EMBL/GenBank/DDBJ databases">
        <title>Complete genome of Paenibacillus barcinonensis KACC11450.</title>
        <authorList>
            <person name="Kim M."/>
            <person name="Park Y.-J."/>
            <person name="Shin J.-H."/>
        </authorList>
    </citation>
    <scope>NUCLEOTIDE SEQUENCE [LARGE SCALE GENOMIC DNA]</scope>
    <source>
        <strain evidence="2 4">KACC11450</strain>
    </source>
</reference>
<reference evidence="1 3" key="1">
    <citation type="submission" date="2018-06" db="EMBL/GenBank/DDBJ databases">
        <title>Genomic Encyclopedia of Type Strains, Phase III (KMG-III): the genomes of soil and plant-associated and newly described type strains.</title>
        <authorList>
            <person name="Whitman W."/>
        </authorList>
    </citation>
    <scope>NUCLEOTIDE SEQUENCE [LARGE SCALE GENOMIC DNA]</scope>
    <source>
        <strain evidence="1 3">CECT 7022</strain>
    </source>
</reference>
<keyword evidence="4" id="KW-1185">Reference proteome</keyword>
<dbReference type="EMBL" id="CP054614">
    <property type="protein sequence ID" value="QKS58155.1"/>
    <property type="molecule type" value="Genomic_DNA"/>
</dbReference>
<dbReference type="NCBIfam" id="TIGR04424">
    <property type="entry name" value="metallo_McbB"/>
    <property type="match status" value="1"/>
</dbReference>
<evidence type="ECO:0000313" key="1">
    <source>
        <dbReference type="EMBL" id="PYE43186.1"/>
    </source>
</evidence>
<dbReference type="InterPro" id="IPR030956">
    <property type="entry name" value="McbB"/>
</dbReference>
<evidence type="ECO:0000313" key="3">
    <source>
        <dbReference type="Proteomes" id="UP000247790"/>
    </source>
</evidence>
<name>A0A2V4V2Z4_PAEBA</name>
<dbReference type="Proteomes" id="UP000509327">
    <property type="component" value="Chromosome"/>
</dbReference>
<gene>
    <name evidence="1" type="ORF">DFQ00_13145</name>
    <name evidence="2" type="ORF">HUB98_19150</name>
</gene>
<dbReference type="AlphaFoldDB" id="A0A2V4V2Z4"/>
<organism evidence="1 3">
    <name type="scientific">Paenibacillus barcinonensis</name>
    <dbReference type="NCBI Taxonomy" id="198119"/>
    <lineage>
        <taxon>Bacteria</taxon>
        <taxon>Bacillati</taxon>
        <taxon>Bacillota</taxon>
        <taxon>Bacilli</taxon>
        <taxon>Bacillales</taxon>
        <taxon>Paenibacillaceae</taxon>
        <taxon>Paenibacillus</taxon>
    </lineage>
</organism>
<dbReference type="EMBL" id="QJSW01000031">
    <property type="protein sequence ID" value="PYE43186.1"/>
    <property type="molecule type" value="Genomic_DNA"/>
</dbReference>
<accession>A0A2V4V2Z4</accession>
<evidence type="ECO:0000313" key="2">
    <source>
        <dbReference type="EMBL" id="QKS58155.1"/>
    </source>
</evidence>
<proteinExistence type="predicted"/>
<sequence length="297" mass="35123">MITEEYTTYTLNNFVIYEINSNELVLMHNYGIVKIKEARLIEEIKKWDNNNIKSVHEKELMDVFQEDYSNAIAFLESNYIFITKEEVNFSIEKCIFLSNNDEILKVSREYLFENQNMKNSIVNLNEESNSTLLSEKYSNTLYVVFMNPYSKEIASKITSLVRRSENSILLMSYTYNNNFYIDSLYSPQAFNPCHFCHIGHIESQLRVDSTGNISYQQIIDSIYKDEPKFKVHTPLNKNNILNILSLLSNKISKYFTLKNGRIIHNEELHECSVFDLQTNNYYTDYSLHWELCDCYEK</sequence>
<dbReference type="Proteomes" id="UP000247790">
    <property type="component" value="Unassembled WGS sequence"/>
</dbReference>
<evidence type="ECO:0000313" key="4">
    <source>
        <dbReference type="Proteomes" id="UP000509327"/>
    </source>
</evidence>